<dbReference type="Proteomes" id="UP001153636">
    <property type="component" value="Chromosome 3"/>
</dbReference>
<dbReference type="EMBL" id="OV651815">
    <property type="protein sequence ID" value="CAH1109156.1"/>
    <property type="molecule type" value="Genomic_DNA"/>
</dbReference>
<dbReference type="Pfam" id="PF08784">
    <property type="entry name" value="RPA_C"/>
    <property type="match status" value="1"/>
</dbReference>
<evidence type="ECO:0008006" key="10">
    <source>
        <dbReference type="Google" id="ProtNLM"/>
    </source>
</evidence>
<dbReference type="PANTHER" id="PTHR13989:SF16">
    <property type="entry name" value="REPLICATION PROTEIN A2"/>
    <property type="match status" value="1"/>
</dbReference>
<reference evidence="8" key="1">
    <citation type="submission" date="2022-01" db="EMBL/GenBank/DDBJ databases">
        <authorList>
            <person name="King R."/>
        </authorList>
    </citation>
    <scope>NUCLEOTIDE SEQUENCE</scope>
</reference>
<dbReference type="GO" id="GO:0000724">
    <property type="term" value="P:double-strand break repair via homologous recombination"/>
    <property type="evidence" value="ECO:0007669"/>
    <property type="project" value="TreeGrafter"/>
</dbReference>
<dbReference type="Gene3D" id="2.40.50.140">
    <property type="entry name" value="Nucleic acid-binding proteins"/>
    <property type="match status" value="1"/>
</dbReference>
<dbReference type="GO" id="GO:0005662">
    <property type="term" value="C:DNA replication factor A complex"/>
    <property type="evidence" value="ECO:0007669"/>
    <property type="project" value="TreeGrafter"/>
</dbReference>
<keyword evidence="9" id="KW-1185">Reference proteome</keyword>
<evidence type="ECO:0000256" key="4">
    <source>
        <dbReference type="ARBA" id="ARBA00023242"/>
    </source>
</evidence>
<evidence type="ECO:0000256" key="1">
    <source>
        <dbReference type="ARBA" id="ARBA00004123"/>
    </source>
</evidence>
<evidence type="ECO:0000313" key="9">
    <source>
        <dbReference type="Proteomes" id="UP001153636"/>
    </source>
</evidence>
<comment type="similarity">
    <text evidence="2">Belongs to the replication factor A protein 2 family.</text>
</comment>
<dbReference type="FunFam" id="1.10.10.10:FF:000168">
    <property type="entry name" value="Replication protein A 32 kDa subunit"/>
    <property type="match status" value="1"/>
</dbReference>
<dbReference type="Pfam" id="PF01336">
    <property type="entry name" value="tRNA_anti-codon"/>
    <property type="match status" value="1"/>
</dbReference>
<dbReference type="Gene3D" id="1.10.10.10">
    <property type="entry name" value="Winged helix-like DNA-binding domain superfamily/Winged helix DNA-binding domain"/>
    <property type="match status" value="1"/>
</dbReference>
<keyword evidence="3" id="KW-0238">DNA-binding</keyword>
<dbReference type="InterPro" id="IPR040260">
    <property type="entry name" value="RFA2-like"/>
</dbReference>
<dbReference type="AlphaFoldDB" id="A0A9P0CVR8"/>
<feature type="domain" description="OB" evidence="6">
    <location>
        <begin position="66"/>
        <end position="139"/>
    </location>
</feature>
<evidence type="ECO:0000313" key="8">
    <source>
        <dbReference type="EMBL" id="CAH1109156.1"/>
    </source>
</evidence>
<protein>
    <recommendedName>
        <fullName evidence="10">Replication protein A 32 kDa subunit</fullName>
    </recommendedName>
</protein>
<dbReference type="GO" id="GO:0035861">
    <property type="term" value="C:site of double-strand break"/>
    <property type="evidence" value="ECO:0007669"/>
    <property type="project" value="TreeGrafter"/>
</dbReference>
<dbReference type="GO" id="GO:0006260">
    <property type="term" value="P:DNA replication"/>
    <property type="evidence" value="ECO:0007669"/>
    <property type="project" value="TreeGrafter"/>
</dbReference>
<feature type="region of interest" description="Disordered" evidence="5">
    <location>
        <begin position="1"/>
        <end position="24"/>
    </location>
</feature>
<evidence type="ECO:0000256" key="2">
    <source>
        <dbReference type="ARBA" id="ARBA00007815"/>
    </source>
</evidence>
<dbReference type="GO" id="GO:0000781">
    <property type="term" value="C:chromosome, telomeric region"/>
    <property type="evidence" value="ECO:0007669"/>
    <property type="project" value="TreeGrafter"/>
</dbReference>
<evidence type="ECO:0000256" key="3">
    <source>
        <dbReference type="ARBA" id="ARBA00023125"/>
    </source>
</evidence>
<dbReference type="InterPro" id="IPR014892">
    <property type="entry name" value="RPA_C"/>
</dbReference>
<dbReference type="PANTHER" id="PTHR13989">
    <property type="entry name" value="REPLICATION PROTEIN A-RELATED"/>
    <property type="match status" value="1"/>
</dbReference>
<sequence>MWKDTTERDDSTSGGFLNTTTNQLDTTDNKGAVRRVQNIVPLVIRQIHSCEGEDFKLFGVTAQIIKLVGKLRNFEVQNTKANYTIQDHTGEITAVLWLENDGGVVTNLPSVKEGSYVEVFGSLRRQDGDSRQLMILRMFPVSDCNIIHHHLLRVAFNRLSVEVDSKKLLETIKVNNPGAHLANSMSFIDTDVNNLGPTSGFTPVQKKVFNILATDPSANGMSKEILMSHFPPNQHQDVNEALSFLSNEGHVYSTLDNDHFKVTLVQ</sequence>
<gene>
    <name evidence="8" type="ORF">PSYICH_LOCUS9408</name>
</gene>
<feature type="domain" description="Replication protein A C-terminal" evidence="7">
    <location>
        <begin position="171"/>
        <end position="257"/>
    </location>
</feature>
<comment type="subcellular location">
    <subcellularLocation>
        <location evidence="1">Nucleus</location>
    </subcellularLocation>
</comment>
<name>A0A9P0CVR8_9CUCU</name>
<dbReference type="CDD" id="cd04478">
    <property type="entry name" value="RPA2_DBD_D"/>
    <property type="match status" value="1"/>
</dbReference>
<organism evidence="8 9">
    <name type="scientific">Psylliodes chrysocephalus</name>
    <dbReference type="NCBI Taxonomy" id="3402493"/>
    <lineage>
        <taxon>Eukaryota</taxon>
        <taxon>Metazoa</taxon>
        <taxon>Ecdysozoa</taxon>
        <taxon>Arthropoda</taxon>
        <taxon>Hexapoda</taxon>
        <taxon>Insecta</taxon>
        <taxon>Pterygota</taxon>
        <taxon>Neoptera</taxon>
        <taxon>Endopterygota</taxon>
        <taxon>Coleoptera</taxon>
        <taxon>Polyphaga</taxon>
        <taxon>Cucujiformia</taxon>
        <taxon>Chrysomeloidea</taxon>
        <taxon>Chrysomelidae</taxon>
        <taxon>Galerucinae</taxon>
        <taxon>Alticini</taxon>
        <taxon>Psylliodes</taxon>
    </lineage>
</organism>
<dbReference type="SUPFAM" id="SSF50249">
    <property type="entry name" value="Nucleic acid-binding proteins"/>
    <property type="match status" value="1"/>
</dbReference>
<dbReference type="OrthoDB" id="25571at2759"/>
<dbReference type="InterPro" id="IPR004365">
    <property type="entry name" value="NA-bd_OB_tRNA"/>
</dbReference>
<feature type="compositionally biased region" description="Basic and acidic residues" evidence="5">
    <location>
        <begin position="1"/>
        <end position="11"/>
    </location>
</feature>
<dbReference type="SUPFAM" id="SSF46785">
    <property type="entry name" value="Winged helix' DNA-binding domain"/>
    <property type="match status" value="1"/>
</dbReference>
<evidence type="ECO:0000259" key="6">
    <source>
        <dbReference type="Pfam" id="PF01336"/>
    </source>
</evidence>
<dbReference type="GO" id="GO:0003697">
    <property type="term" value="F:single-stranded DNA binding"/>
    <property type="evidence" value="ECO:0007669"/>
    <property type="project" value="TreeGrafter"/>
</dbReference>
<evidence type="ECO:0000259" key="7">
    <source>
        <dbReference type="Pfam" id="PF08784"/>
    </source>
</evidence>
<proteinExistence type="inferred from homology"/>
<keyword evidence="4" id="KW-0539">Nucleus</keyword>
<dbReference type="InterPro" id="IPR036388">
    <property type="entry name" value="WH-like_DNA-bd_sf"/>
</dbReference>
<evidence type="ECO:0000256" key="5">
    <source>
        <dbReference type="SAM" id="MobiDB-lite"/>
    </source>
</evidence>
<dbReference type="GO" id="GO:0006289">
    <property type="term" value="P:nucleotide-excision repair"/>
    <property type="evidence" value="ECO:0007669"/>
    <property type="project" value="TreeGrafter"/>
</dbReference>
<dbReference type="InterPro" id="IPR036390">
    <property type="entry name" value="WH_DNA-bd_sf"/>
</dbReference>
<accession>A0A9P0CVR8</accession>
<dbReference type="InterPro" id="IPR012340">
    <property type="entry name" value="NA-bd_OB-fold"/>
</dbReference>